<name>A0A7W9AHL7_9SPHN</name>
<dbReference type="AlphaFoldDB" id="A0A7W9AHL7"/>
<comment type="similarity">
    <text evidence="2">Belongs to the GMC oxidoreductase family.</text>
</comment>
<proteinExistence type="inferred from homology"/>
<evidence type="ECO:0000313" key="9">
    <source>
        <dbReference type="Proteomes" id="UP000549617"/>
    </source>
</evidence>
<evidence type="ECO:0000256" key="1">
    <source>
        <dbReference type="ARBA" id="ARBA00001974"/>
    </source>
</evidence>
<evidence type="ECO:0000313" key="8">
    <source>
        <dbReference type="EMBL" id="MBB5685662.1"/>
    </source>
</evidence>
<sequence length="571" mass="62732">MFDAIVVGSGMSGAIAAKELCERGLKTLVIERGRKLEHGTDYTDSMMPWDLPTGNMIPQEELARDYPIQSLCYAVNSATKHYWVKDSEHPYSTPENKPFLWIRGYHLGGRSIMWGRQTYRMGEVDFAANAKDGHGSDWPIRYVDIAPWYDHIENFIGVSGSKEGLDQLPDGNFLPPMALNDAERDFQAQMAKAFPGRHVIPGRCAHLSEAKPHHIELGRNPCQYRSLCERGCTFGAYHCSLSSSLPAAERTGNLTIVTDAIVHSVIYDAKIGKATGVRVIDAHTKAHRSYDAKIVFLCASTIPTTQILLNSRSGDNPNGLANSSDQVGRNLMDHIGTQGTTGIYPGFLDRTYYGRRPTGICIPRYRNISEDGDFLRGYLYQGSITRGGWREAVALAKGTGADFKESIRKLPPWTINLYSFGEMLPNPSNRVTLHATRTDQWGMPIAHIDITHGENERKMAKQIDEDAEAMLRASGATIVPSQLLPGQPAPSPGELGPAGMGIHEMGTACMGKDPRKSVLNRYNQAHDVPNLFITDGSAMASSGCQNPSLTYMALSARAAHHAVEFLKAGQI</sequence>
<feature type="domain" description="Glucose-methanol-choline oxidoreductase C-terminal" evidence="7">
    <location>
        <begin position="425"/>
        <end position="554"/>
    </location>
</feature>
<evidence type="ECO:0000256" key="4">
    <source>
        <dbReference type="ARBA" id="ARBA00022827"/>
    </source>
</evidence>
<dbReference type="PANTHER" id="PTHR42784:SF1">
    <property type="entry name" value="PYRANOSE 2-OXIDASE"/>
    <property type="match status" value="1"/>
</dbReference>
<keyword evidence="4" id="KW-0274">FAD</keyword>
<dbReference type="Gene3D" id="3.50.50.60">
    <property type="entry name" value="FAD/NAD(P)-binding domain"/>
    <property type="match status" value="2"/>
</dbReference>
<dbReference type="InterPro" id="IPR000172">
    <property type="entry name" value="GMC_OxRdtase_N"/>
</dbReference>
<accession>A0A7W9AHL7</accession>
<comment type="cofactor">
    <cofactor evidence="1">
        <name>FAD</name>
        <dbReference type="ChEBI" id="CHEBI:57692"/>
    </cofactor>
</comment>
<comment type="caution">
    <text evidence="8">The sequence shown here is derived from an EMBL/GenBank/DDBJ whole genome shotgun (WGS) entry which is preliminary data.</text>
</comment>
<feature type="domain" description="Glucose-methanol-choline oxidoreductase N-terminal" evidence="6">
    <location>
        <begin position="220"/>
        <end position="335"/>
    </location>
</feature>
<keyword evidence="9" id="KW-1185">Reference proteome</keyword>
<evidence type="ECO:0000256" key="2">
    <source>
        <dbReference type="ARBA" id="ARBA00010790"/>
    </source>
</evidence>
<keyword evidence="5" id="KW-0560">Oxidoreductase</keyword>
<reference evidence="8 9" key="1">
    <citation type="submission" date="2020-08" db="EMBL/GenBank/DDBJ databases">
        <title>Genomic Encyclopedia of Type Strains, Phase IV (KMG-IV): sequencing the most valuable type-strain genomes for metagenomic binning, comparative biology and taxonomic classification.</title>
        <authorList>
            <person name="Goeker M."/>
        </authorList>
    </citation>
    <scope>NUCLEOTIDE SEQUENCE [LARGE SCALE GENOMIC DNA]</scope>
    <source>
        <strain evidence="8 9">DSM 25079</strain>
    </source>
</reference>
<evidence type="ECO:0000259" key="6">
    <source>
        <dbReference type="Pfam" id="PF00732"/>
    </source>
</evidence>
<dbReference type="InterPro" id="IPR051473">
    <property type="entry name" value="P2Ox-like"/>
</dbReference>
<dbReference type="SUPFAM" id="SSF51905">
    <property type="entry name" value="FAD/NAD(P)-binding domain"/>
    <property type="match status" value="1"/>
</dbReference>
<evidence type="ECO:0000259" key="7">
    <source>
        <dbReference type="Pfam" id="PF05199"/>
    </source>
</evidence>
<dbReference type="GO" id="GO:0050660">
    <property type="term" value="F:flavin adenine dinucleotide binding"/>
    <property type="evidence" value="ECO:0007669"/>
    <property type="project" value="InterPro"/>
</dbReference>
<protein>
    <submittedName>
        <fullName evidence="8">Choline dehydrogenase-like flavoprotein</fullName>
    </submittedName>
</protein>
<dbReference type="Proteomes" id="UP000549617">
    <property type="component" value="Unassembled WGS sequence"/>
</dbReference>
<dbReference type="Pfam" id="PF13450">
    <property type="entry name" value="NAD_binding_8"/>
    <property type="match status" value="1"/>
</dbReference>
<organism evidence="8 9">
    <name type="scientific">Sphingobium boeckii</name>
    <dbReference type="NCBI Taxonomy" id="1082345"/>
    <lineage>
        <taxon>Bacteria</taxon>
        <taxon>Pseudomonadati</taxon>
        <taxon>Pseudomonadota</taxon>
        <taxon>Alphaproteobacteria</taxon>
        <taxon>Sphingomonadales</taxon>
        <taxon>Sphingomonadaceae</taxon>
        <taxon>Sphingobium</taxon>
    </lineage>
</organism>
<evidence type="ECO:0000256" key="5">
    <source>
        <dbReference type="ARBA" id="ARBA00023002"/>
    </source>
</evidence>
<dbReference type="EMBL" id="JACIJC010000002">
    <property type="protein sequence ID" value="MBB5685662.1"/>
    <property type="molecule type" value="Genomic_DNA"/>
</dbReference>
<dbReference type="RefSeq" id="WP_184017165.1">
    <property type="nucleotide sequence ID" value="NZ_JACIJC010000002.1"/>
</dbReference>
<evidence type="ECO:0000256" key="3">
    <source>
        <dbReference type="ARBA" id="ARBA00022630"/>
    </source>
</evidence>
<dbReference type="InterPro" id="IPR036188">
    <property type="entry name" value="FAD/NAD-bd_sf"/>
</dbReference>
<gene>
    <name evidence="8" type="ORF">FHS49_001670</name>
</gene>
<dbReference type="Pfam" id="PF05199">
    <property type="entry name" value="GMC_oxred_C"/>
    <property type="match status" value="1"/>
</dbReference>
<dbReference type="PANTHER" id="PTHR42784">
    <property type="entry name" value="PYRANOSE 2-OXIDASE"/>
    <property type="match status" value="1"/>
</dbReference>
<dbReference type="Pfam" id="PF00732">
    <property type="entry name" value="GMC_oxred_N"/>
    <property type="match status" value="1"/>
</dbReference>
<dbReference type="SUPFAM" id="SSF54373">
    <property type="entry name" value="FAD-linked reductases, C-terminal domain"/>
    <property type="match status" value="1"/>
</dbReference>
<dbReference type="GO" id="GO:0016614">
    <property type="term" value="F:oxidoreductase activity, acting on CH-OH group of donors"/>
    <property type="evidence" value="ECO:0007669"/>
    <property type="project" value="InterPro"/>
</dbReference>
<keyword evidence="3" id="KW-0285">Flavoprotein</keyword>
<dbReference type="InterPro" id="IPR007867">
    <property type="entry name" value="GMC_OxRtase_C"/>
</dbReference>